<organism evidence="2 3">
    <name type="scientific">Mycena pura</name>
    <dbReference type="NCBI Taxonomy" id="153505"/>
    <lineage>
        <taxon>Eukaryota</taxon>
        <taxon>Fungi</taxon>
        <taxon>Dikarya</taxon>
        <taxon>Basidiomycota</taxon>
        <taxon>Agaricomycotina</taxon>
        <taxon>Agaricomycetes</taxon>
        <taxon>Agaricomycetidae</taxon>
        <taxon>Agaricales</taxon>
        <taxon>Marasmiineae</taxon>
        <taxon>Mycenaceae</taxon>
        <taxon>Mycena</taxon>
    </lineage>
</organism>
<dbReference type="Proteomes" id="UP001219525">
    <property type="component" value="Unassembled WGS sequence"/>
</dbReference>
<evidence type="ECO:0000256" key="1">
    <source>
        <dbReference type="SAM" id="MobiDB-lite"/>
    </source>
</evidence>
<proteinExistence type="predicted"/>
<comment type="caution">
    <text evidence="2">The sequence shown here is derived from an EMBL/GenBank/DDBJ whole genome shotgun (WGS) entry which is preliminary data.</text>
</comment>
<accession>A0AAD6V739</accession>
<feature type="region of interest" description="Disordered" evidence="1">
    <location>
        <begin position="291"/>
        <end position="315"/>
    </location>
</feature>
<feature type="compositionally biased region" description="Basic and acidic residues" evidence="1">
    <location>
        <begin position="18"/>
        <end position="27"/>
    </location>
</feature>
<name>A0AAD6V739_9AGAR</name>
<feature type="compositionally biased region" description="Basic and acidic residues" evidence="1">
    <location>
        <begin position="74"/>
        <end position="88"/>
    </location>
</feature>
<feature type="compositionally biased region" description="Basic and acidic residues" evidence="1">
    <location>
        <begin position="134"/>
        <end position="154"/>
    </location>
</feature>
<evidence type="ECO:0000313" key="3">
    <source>
        <dbReference type="Proteomes" id="UP001219525"/>
    </source>
</evidence>
<feature type="compositionally biased region" description="Low complexity" evidence="1">
    <location>
        <begin position="155"/>
        <end position="164"/>
    </location>
</feature>
<feature type="compositionally biased region" description="Basic and acidic residues" evidence="1">
    <location>
        <begin position="95"/>
        <end position="104"/>
    </location>
</feature>
<feature type="compositionally biased region" description="Basic and acidic residues" evidence="1">
    <location>
        <begin position="57"/>
        <end position="66"/>
    </location>
</feature>
<reference evidence="2" key="1">
    <citation type="submission" date="2023-03" db="EMBL/GenBank/DDBJ databases">
        <title>Massive genome expansion in bonnet fungi (Mycena s.s.) driven by repeated elements and novel gene families across ecological guilds.</title>
        <authorList>
            <consortium name="Lawrence Berkeley National Laboratory"/>
            <person name="Harder C.B."/>
            <person name="Miyauchi S."/>
            <person name="Viragh M."/>
            <person name="Kuo A."/>
            <person name="Thoen E."/>
            <person name="Andreopoulos B."/>
            <person name="Lu D."/>
            <person name="Skrede I."/>
            <person name="Drula E."/>
            <person name="Henrissat B."/>
            <person name="Morin E."/>
            <person name="Kohler A."/>
            <person name="Barry K."/>
            <person name="LaButti K."/>
            <person name="Morin E."/>
            <person name="Salamov A."/>
            <person name="Lipzen A."/>
            <person name="Mereny Z."/>
            <person name="Hegedus B."/>
            <person name="Baldrian P."/>
            <person name="Stursova M."/>
            <person name="Weitz H."/>
            <person name="Taylor A."/>
            <person name="Grigoriev I.V."/>
            <person name="Nagy L.G."/>
            <person name="Martin F."/>
            <person name="Kauserud H."/>
        </authorList>
    </citation>
    <scope>NUCLEOTIDE SEQUENCE</scope>
    <source>
        <strain evidence="2">9144</strain>
    </source>
</reference>
<gene>
    <name evidence="2" type="ORF">GGX14DRAFT_401605</name>
</gene>
<dbReference type="AlphaFoldDB" id="A0AAD6V739"/>
<evidence type="ECO:0000313" key="2">
    <source>
        <dbReference type="EMBL" id="KAJ7198976.1"/>
    </source>
</evidence>
<keyword evidence="3" id="KW-1185">Reference proteome</keyword>
<sequence length="315" mass="34082">MARCTRGKAGDRLAAGSVREEGGEERKKRQASKGSGKPGSEGDGTRARPNPYTRATEGLEERDPERPKRKRRKEGREGGEKENAKAGDRLAAGSVREEGGEERKKRQASKGSGKPGSEGDGTRARPNPYTRATEGLEERDPERPNRAKLREPQARARASGAGPRAPHKSGERGKEILFEEEGCAYGKRGEMSGPAARCGETKERKGSTGPHDVLVTSNIKAPWCSEVSASVAGESRDPRRNGQVDMARVLGGVEQQHETLWGELSKKGGGNKVTSWYLSASIKVRGGSLKREKAWKKGTKPGCMGTRRDRKGKDA</sequence>
<feature type="region of interest" description="Disordered" evidence="1">
    <location>
        <begin position="1"/>
        <end position="214"/>
    </location>
</feature>
<dbReference type="EMBL" id="JARJCW010000070">
    <property type="protein sequence ID" value="KAJ7198976.1"/>
    <property type="molecule type" value="Genomic_DNA"/>
</dbReference>
<feature type="compositionally biased region" description="Basic and acidic residues" evidence="1">
    <location>
        <begin position="168"/>
        <end position="177"/>
    </location>
</feature>
<protein>
    <submittedName>
        <fullName evidence="2">Uncharacterized protein</fullName>
    </submittedName>
</protein>